<name>M2P9J2_CERS8</name>
<keyword evidence="2" id="KW-1185">Reference proteome</keyword>
<reference evidence="1 2" key="1">
    <citation type="journal article" date="2012" name="Proc. Natl. Acad. Sci. U.S.A.">
        <title>Comparative genomics of Ceriporiopsis subvermispora and Phanerochaete chrysosporium provide insight into selective ligninolysis.</title>
        <authorList>
            <person name="Fernandez-Fueyo E."/>
            <person name="Ruiz-Duenas F.J."/>
            <person name="Ferreira P."/>
            <person name="Floudas D."/>
            <person name="Hibbett D.S."/>
            <person name="Canessa P."/>
            <person name="Larrondo L.F."/>
            <person name="James T.Y."/>
            <person name="Seelenfreund D."/>
            <person name="Lobos S."/>
            <person name="Polanco R."/>
            <person name="Tello M."/>
            <person name="Honda Y."/>
            <person name="Watanabe T."/>
            <person name="Watanabe T."/>
            <person name="Ryu J.S."/>
            <person name="Kubicek C.P."/>
            <person name="Schmoll M."/>
            <person name="Gaskell J."/>
            <person name="Hammel K.E."/>
            <person name="St John F.J."/>
            <person name="Vanden Wymelenberg A."/>
            <person name="Sabat G."/>
            <person name="Splinter BonDurant S."/>
            <person name="Syed K."/>
            <person name="Yadav J.S."/>
            <person name="Doddapaneni H."/>
            <person name="Subramanian V."/>
            <person name="Lavin J.L."/>
            <person name="Oguiza J.A."/>
            <person name="Perez G."/>
            <person name="Pisabarro A.G."/>
            <person name="Ramirez L."/>
            <person name="Santoyo F."/>
            <person name="Master E."/>
            <person name="Coutinho P.M."/>
            <person name="Henrissat B."/>
            <person name="Lombard V."/>
            <person name="Magnuson J.K."/>
            <person name="Kuees U."/>
            <person name="Hori C."/>
            <person name="Igarashi K."/>
            <person name="Samejima M."/>
            <person name="Held B.W."/>
            <person name="Barry K.W."/>
            <person name="LaButti K.M."/>
            <person name="Lapidus A."/>
            <person name="Lindquist E.A."/>
            <person name="Lucas S.M."/>
            <person name="Riley R."/>
            <person name="Salamov A.A."/>
            <person name="Hoffmeister D."/>
            <person name="Schwenk D."/>
            <person name="Hadar Y."/>
            <person name="Yarden O."/>
            <person name="de Vries R.P."/>
            <person name="Wiebenga A."/>
            <person name="Stenlid J."/>
            <person name="Eastwood D."/>
            <person name="Grigoriev I.V."/>
            <person name="Berka R.M."/>
            <person name="Blanchette R.A."/>
            <person name="Kersten P."/>
            <person name="Martinez A.T."/>
            <person name="Vicuna R."/>
            <person name="Cullen D."/>
        </authorList>
    </citation>
    <scope>NUCLEOTIDE SEQUENCE [LARGE SCALE GENOMIC DNA]</scope>
    <source>
        <strain evidence="1 2">B</strain>
    </source>
</reference>
<dbReference type="AlphaFoldDB" id="M2P9J2"/>
<gene>
    <name evidence="1" type="ORF">CERSUDRAFT_119084</name>
</gene>
<evidence type="ECO:0000313" key="2">
    <source>
        <dbReference type="Proteomes" id="UP000016930"/>
    </source>
</evidence>
<sequence length="214" mass="22545">MDFVKIKELGEKAIYLAIPTNTTIPTPTASATSATINALYHTEGAEFTATGKQQLRTGGAAIIAGDTPDVQTQMFLGDLTLSANAAATSLACGSILAGQTSETDEFGDVAFWLGEGPYGRGLENEVLKALGFGGRLPSVKMYPLDLFVQISRDQERSRDIVNLLSQLQDTYAFTAENMVSSALGDLVVYCLVGRVTGSGRIPGWAGLIGIGIMS</sequence>
<proteinExistence type="predicted"/>
<dbReference type="EMBL" id="KB445813">
    <property type="protein sequence ID" value="EMD32114.1"/>
    <property type="molecule type" value="Genomic_DNA"/>
</dbReference>
<dbReference type="OrthoDB" id="10261040at2759"/>
<protein>
    <submittedName>
        <fullName evidence="1">Uncharacterized protein</fullName>
    </submittedName>
</protein>
<evidence type="ECO:0000313" key="1">
    <source>
        <dbReference type="EMBL" id="EMD32114.1"/>
    </source>
</evidence>
<organism evidence="1 2">
    <name type="scientific">Ceriporiopsis subvermispora (strain B)</name>
    <name type="common">White-rot fungus</name>
    <name type="synonym">Gelatoporia subvermispora</name>
    <dbReference type="NCBI Taxonomy" id="914234"/>
    <lineage>
        <taxon>Eukaryota</taxon>
        <taxon>Fungi</taxon>
        <taxon>Dikarya</taxon>
        <taxon>Basidiomycota</taxon>
        <taxon>Agaricomycotina</taxon>
        <taxon>Agaricomycetes</taxon>
        <taxon>Polyporales</taxon>
        <taxon>Gelatoporiaceae</taxon>
        <taxon>Gelatoporia</taxon>
    </lineage>
</organism>
<dbReference type="HOGENOM" id="CLU_089401_0_0_1"/>
<accession>M2P9J2</accession>
<dbReference type="Proteomes" id="UP000016930">
    <property type="component" value="Unassembled WGS sequence"/>
</dbReference>